<keyword evidence="3" id="KW-0472">Membrane</keyword>
<dbReference type="Proteomes" id="UP000306575">
    <property type="component" value="Unassembled WGS sequence"/>
</dbReference>
<proteinExistence type="inferred from homology"/>
<comment type="caution">
    <text evidence="5">The sequence shown here is derived from an EMBL/GenBank/DDBJ whole genome shotgun (WGS) entry which is preliminary data.</text>
</comment>
<evidence type="ECO:0000259" key="4">
    <source>
        <dbReference type="Pfam" id="PF02397"/>
    </source>
</evidence>
<evidence type="ECO:0000313" key="5">
    <source>
        <dbReference type="EMBL" id="TKZ18082.1"/>
    </source>
</evidence>
<reference evidence="5 6" key="1">
    <citation type="submission" date="2019-04" db="EMBL/GenBank/DDBJ databases">
        <title>Genome sequence of Pelagicola litoralis CL-ES2.</title>
        <authorList>
            <person name="Cao J."/>
        </authorList>
    </citation>
    <scope>NUCLEOTIDE SEQUENCE [LARGE SCALE GENOMIC DNA]</scope>
    <source>
        <strain evidence="5 6">CL-ES2</strain>
    </source>
</reference>
<dbReference type="RefSeq" id="WP_138016811.1">
    <property type="nucleotide sequence ID" value="NZ_SULI01000017.1"/>
</dbReference>
<dbReference type="PANTHER" id="PTHR30576">
    <property type="entry name" value="COLANIC BIOSYNTHESIS UDP-GLUCOSE LIPID CARRIER TRANSFERASE"/>
    <property type="match status" value="1"/>
</dbReference>
<dbReference type="EMBL" id="SULI01000017">
    <property type="protein sequence ID" value="TKZ18082.1"/>
    <property type="molecule type" value="Genomic_DNA"/>
</dbReference>
<evidence type="ECO:0000313" key="6">
    <source>
        <dbReference type="Proteomes" id="UP000306575"/>
    </source>
</evidence>
<name>A0A4U7MXZ0_9RHOB</name>
<evidence type="ECO:0000256" key="1">
    <source>
        <dbReference type="ARBA" id="ARBA00006464"/>
    </source>
</evidence>
<keyword evidence="6" id="KW-1185">Reference proteome</keyword>
<evidence type="ECO:0000256" key="2">
    <source>
        <dbReference type="ARBA" id="ARBA00023169"/>
    </source>
</evidence>
<comment type="similarity">
    <text evidence="1">Belongs to the bacterial sugar transferase family.</text>
</comment>
<accession>A0A4U7MXZ0</accession>
<dbReference type="Pfam" id="PF02397">
    <property type="entry name" value="Bac_transf"/>
    <property type="match status" value="1"/>
</dbReference>
<keyword evidence="5" id="KW-0808">Transferase</keyword>
<keyword evidence="2" id="KW-0270">Exopolysaccharide synthesis</keyword>
<feature type="domain" description="Bacterial sugar transferase" evidence="4">
    <location>
        <begin position="3"/>
        <end position="178"/>
    </location>
</feature>
<evidence type="ECO:0000256" key="3">
    <source>
        <dbReference type="SAM" id="Phobius"/>
    </source>
</evidence>
<dbReference type="GO" id="GO:0016780">
    <property type="term" value="F:phosphotransferase activity, for other substituted phosphate groups"/>
    <property type="evidence" value="ECO:0007669"/>
    <property type="project" value="TreeGrafter"/>
</dbReference>
<keyword evidence="3" id="KW-0812">Transmembrane</keyword>
<dbReference type="GO" id="GO:0000271">
    <property type="term" value="P:polysaccharide biosynthetic process"/>
    <property type="evidence" value="ECO:0007669"/>
    <property type="project" value="UniProtKB-KW"/>
</dbReference>
<protein>
    <submittedName>
        <fullName evidence="5">Sugar transferase</fullName>
    </submittedName>
</protein>
<dbReference type="OrthoDB" id="9808602at2"/>
<dbReference type="PANTHER" id="PTHR30576:SF0">
    <property type="entry name" value="UNDECAPRENYL-PHOSPHATE N-ACETYLGALACTOSAMINYL 1-PHOSPHATE TRANSFERASE-RELATED"/>
    <property type="match status" value="1"/>
</dbReference>
<dbReference type="InterPro" id="IPR003362">
    <property type="entry name" value="Bact_transf"/>
</dbReference>
<gene>
    <name evidence="5" type="ORF">FAP39_12890</name>
</gene>
<sequence>MPRAVEWVLALVLGVLLAPVIILVALAVLVVEGRPIFYLSKRMKTPNISFGLIKFRTMSVSQAEVGVTGGDKAHRISAFGGFLRQNRLDEIPQLWNILRGDMGFVGSRPQSPRYVKMHKNAYTQLLMHRPGLTGLGTLMCVRREGRILAKCRTPLQTEQMYERYCLQPRNRADILYAANRTIMVTAPLLPR</sequence>
<organism evidence="5 6">
    <name type="scientific">Shimia litoralis</name>
    <dbReference type="NCBI Taxonomy" id="420403"/>
    <lineage>
        <taxon>Bacteria</taxon>
        <taxon>Pseudomonadati</taxon>
        <taxon>Pseudomonadota</taxon>
        <taxon>Alphaproteobacteria</taxon>
        <taxon>Rhodobacterales</taxon>
        <taxon>Roseobacteraceae</taxon>
    </lineage>
</organism>
<dbReference type="AlphaFoldDB" id="A0A4U7MXZ0"/>
<keyword evidence="3" id="KW-1133">Transmembrane helix</keyword>
<feature type="transmembrane region" description="Helical" evidence="3">
    <location>
        <begin position="6"/>
        <end position="31"/>
    </location>
</feature>